<organism evidence="1 2">
    <name type="scientific">Catellatospora aurea</name>
    <dbReference type="NCBI Taxonomy" id="1337874"/>
    <lineage>
        <taxon>Bacteria</taxon>
        <taxon>Bacillati</taxon>
        <taxon>Actinomycetota</taxon>
        <taxon>Actinomycetes</taxon>
        <taxon>Micromonosporales</taxon>
        <taxon>Micromonosporaceae</taxon>
        <taxon>Catellatospora</taxon>
    </lineage>
</organism>
<accession>A0ABW2H4P1</accession>
<proteinExistence type="predicted"/>
<comment type="caution">
    <text evidence="1">The sequence shown here is derived from an EMBL/GenBank/DDBJ whole genome shotgun (WGS) entry which is preliminary data.</text>
</comment>
<dbReference type="RefSeq" id="WP_376808467.1">
    <property type="nucleotide sequence ID" value="NZ_JBHTAC010000027.1"/>
</dbReference>
<evidence type="ECO:0000313" key="1">
    <source>
        <dbReference type="EMBL" id="MFC7245554.1"/>
    </source>
</evidence>
<dbReference type="EMBL" id="JBHTAC010000027">
    <property type="protein sequence ID" value="MFC7245554.1"/>
    <property type="molecule type" value="Genomic_DNA"/>
</dbReference>
<evidence type="ECO:0000313" key="2">
    <source>
        <dbReference type="Proteomes" id="UP001596392"/>
    </source>
</evidence>
<gene>
    <name evidence="1" type="ORF">ACFQO7_24020</name>
</gene>
<keyword evidence="2" id="KW-1185">Reference proteome</keyword>
<reference evidence="2" key="1">
    <citation type="journal article" date="2019" name="Int. J. Syst. Evol. Microbiol.">
        <title>The Global Catalogue of Microorganisms (GCM) 10K type strain sequencing project: providing services to taxonomists for standard genome sequencing and annotation.</title>
        <authorList>
            <consortium name="The Broad Institute Genomics Platform"/>
            <consortium name="The Broad Institute Genome Sequencing Center for Infectious Disease"/>
            <person name="Wu L."/>
            <person name="Ma J."/>
        </authorList>
    </citation>
    <scope>NUCLEOTIDE SEQUENCE [LARGE SCALE GENOMIC DNA]</scope>
    <source>
        <strain evidence="2">CGMCC 1.9106</strain>
    </source>
</reference>
<sequence length="367" mass="40106">MTFAVDMKALYEVPEMLDRLAEDARRCSDYAKQAFDFAWGPGVLNRVRGDHAQARADVVSFYAAVAGRAGGLARSVRESLVMYHETDLATAAGLDAQLPTMAYDHTAGRYPALRLEVVQAYQPELLEPADRLTPVPDYLPQWPHEPEWSDLVSPAGICRDVVMGANWIAVQLGVADRVYDPLDMISNYLVGNWSGMRACSDALENLRRATADLAANTQWAEIRVNACWQGNAADAAWLQLRALGRALELADQPLGVCRDAYRDVCEEVKELEEICELLLLDVIDAATFAVLGVATAETGVGPVVFGALAIADVIQAMKRMNDLISTMQKVEVIVDRYGSTVKITGVLPERMTERIPAVPAAVQGANR</sequence>
<dbReference type="Proteomes" id="UP001596392">
    <property type="component" value="Unassembled WGS sequence"/>
</dbReference>
<name>A0ABW2H4P1_9ACTN</name>
<protein>
    <recommendedName>
        <fullName evidence="3">Excreted virulence factor EspC (Type VII ESX diderm)</fullName>
    </recommendedName>
</protein>
<evidence type="ECO:0008006" key="3">
    <source>
        <dbReference type="Google" id="ProtNLM"/>
    </source>
</evidence>